<dbReference type="GO" id="GO:0005634">
    <property type="term" value="C:nucleus"/>
    <property type="evidence" value="ECO:0007669"/>
    <property type="project" value="UniProtKB-SubCell"/>
</dbReference>
<evidence type="ECO:0000256" key="1">
    <source>
        <dbReference type="ARBA" id="ARBA00004123"/>
    </source>
</evidence>
<dbReference type="PANTHER" id="PTHR13386">
    <property type="entry name" value="HISTONE PARYLATION FACTOR 1"/>
    <property type="match status" value="1"/>
</dbReference>
<reference evidence="7" key="1">
    <citation type="submission" date="2014-11" db="EMBL/GenBank/DDBJ databases">
        <authorList>
            <person name="Otto D Thomas"/>
            <person name="Naeem Raeece"/>
        </authorList>
    </citation>
    <scope>NUCLEOTIDE SEQUENCE</scope>
</reference>
<dbReference type="GO" id="GO:0072572">
    <property type="term" value="F:poly-ADP-D-ribose binding"/>
    <property type="evidence" value="ECO:0007669"/>
    <property type="project" value="TreeGrafter"/>
</dbReference>
<keyword evidence="4" id="KW-0158">Chromosome</keyword>
<proteinExistence type="inferred from homology"/>
<dbReference type="EMBL" id="CDMZ01001215">
    <property type="protein sequence ID" value="CEM29202.1"/>
    <property type="molecule type" value="Genomic_DNA"/>
</dbReference>
<gene>
    <name evidence="7" type="ORF">Cvel_666</name>
</gene>
<comment type="similarity">
    <text evidence="3">Belongs to the HPF1 family.</text>
</comment>
<dbReference type="Pfam" id="PF10228">
    <property type="entry name" value="HPF1"/>
    <property type="match status" value="2"/>
</dbReference>
<comment type="subcellular location">
    <subcellularLocation>
        <location evidence="2">Chromosome</location>
    </subcellularLocation>
    <subcellularLocation>
        <location evidence="1">Nucleus</location>
    </subcellularLocation>
</comment>
<evidence type="ECO:0000256" key="2">
    <source>
        <dbReference type="ARBA" id="ARBA00004286"/>
    </source>
</evidence>
<name>A0A0G4GHW9_9ALVE</name>
<protein>
    <submittedName>
        <fullName evidence="7">Uncharacterized protein</fullName>
    </submittedName>
</protein>
<evidence type="ECO:0000256" key="4">
    <source>
        <dbReference type="ARBA" id="ARBA00022454"/>
    </source>
</evidence>
<keyword evidence="5" id="KW-0539">Nucleus</keyword>
<dbReference type="InterPro" id="IPR019361">
    <property type="entry name" value="HPF1"/>
</dbReference>
<dbReference type="GO" id="GO:0006974">
    <property type="term" value="P:DNA damage response"/>
    <property type="evidence" value="ECO:0007669"/>
    <property type="project" value="InterPro"/>
</dbReference>
<dbReference type="GO" id="GO:0042393">
    <property type="term" value="F:histone binding"/>
    <property type="evidence" value="ECO:0007669"/>
    <property type="project" value="InterPro"/>
</dbReference>
<accession>A0A0G4GHW9</accession>
<feature type="region of interest" description="Disordered" evidence="6">
    <location>
        <begin position="182"/>
        <end position="218"/>
    </location>
</feature>
<sequence length="410" mass="44217">MQGSPQGTAKKARRDSDRLRLVEKVQESFLLDLKGDAFPSLEAVFDFALSLDAQNPLQAFVEPLQVELVGPFEILAGKEVTMPSCWWRFHYDPPEMVTVMREVKDKEKENLGGRQNAPSSSSSSSSLPSPPPSSLHWTLWRDAPDVPPQAVMSSDPQEGPRVTVVAADLLGALASRARQIMKEGGEGQKKGGGAKGKKGGKGQKQSSEKGKEAGDSPSAALASTFLSQLSDFCQRRNLTFEEGESPEWKNRKKTLVVQQDISGVGVVVPYDKTTEVGHRDLGHSPASLKKLMNDGRKSFAKTQDLSDLDDLVSSADIANDECDFGCGLWLGRSLFLSLDPSDLWPHASGSKEEDKKFVRAVSNAAANQLNVAYQLLGREAFGPVATETLKLRLGDGHLAGSPLAPPAPAP</sequence>
<dbReference type="AlphaFoldDB" id="A0A0G4GHW9"/>
<evidence type="ECO:0000256" key="5">
    <source>
        <dbReference type="ARBA" id="ARBA00023242"/>
    </source>
</evidence>
<dbReference type="PANTHER" id="PTHR13386:SF1">
    <property type="entry name" value="HISTONE PARYLATION FACTOR 1"/>
    <property type="match status" value="1"/>
</dbReference>
<evidence type="ECO:0000256" key="6">
    <source>
        <dbReference type="SAM" id="MobiDB-lite"/>
    </source>
</evidence>
<feature type="compositionally biased region" description="Low complexity" evidence="6">
    <location>
        <begin position="118"/>
        <end position="127"/>
    </location>
</feature>
<feature type="region of interest" description="Disordered" evidence="6">
    <location>
        <begin position="108"/>
        <end position="140"/>
    </location>
</feature>
<dbReference type="VEuPathDB" id="CryptoDB:Cvel_666"/>
<evidence type="ECO:0000313" key="7">
    <source>
        <dbReference type="EMBL" id="CEM29202.1"/>
    </source>
</evidence>
<organism evidence="7">
    <name type="scientific">Chromera velia CCMP2878</name>
    <dbReference type="NCBI Taxonomy" id="1169474"/>
    <lineage>
        <taxon>Eukaryota</taxon>
        <taxon>Sar</taxon>
        <taxon>Alveolata</taxon>
        <taxon>Colpodellida</taxon>
        <taxon>Chromeraceae</taxon>
        <taxon>Chromera</taxon>
    </lineage>
</organism>
<dbReference type="GO" id="GO:0005694">
    <property type="term" value="C:chromosome"/>
    <property type="evidence" value="ECO:0007669"/>
    <property type="project" value="UniProtKB-SubCell"/>
</dbReference>
<evidence type="ECO:0000256" key="3">
    <source>
        <dbReference type="ARBA" id="ARBA00010803"/>
    </source>
</evidence>